<dbReference type="RefSeq" id="WP_183819219.1">
    <property type="nucleotide sequence ID" value="NZ_JACHOB010000006.1"/>
</dbReference>
<dbReference type="InterPro" id="IPR036291">
    <property type="entry name" value="NAD(P)-bd_dom_sf"/>
</dbReference>
<organism evidence="1 2">
    <name type="scientific">Parvularcula dongshanensis</name>
    <dbReference type="NCBI Taxonomy" id="1173995"/>
    <lineage>
        <taxon>Bacteria</taxon>
        <taxon>Pseudomonadati</taxon>
        <taxon>Pseudomonadota</taxon>
        <taxon>Alphaproteobacteria</taxon>
        <taxon>Parvularculales</taxon>
        <taxon>Parvularculaceae</taxon>
        <taxon>Parvularcula</taxon>
    </lineage>
</organism>
<dbReference type="SUPFAM" id="SSF51735">
    <property type="entry name" value="NAD(P)-binding Rossmann-fold domains"/>
    <property type="match status" value="1"/>
</dbReference>
<accession>A0A840I6T5</accession>
<dbReference type="PANTHER" id="PTHR43544">
    <property type="entry name" value="SHORT-CHAIN DEHYDROGENASE/REDUCTASE"/>
    <property type="match status" value="1"/>
</dbReference>
<gene>
    <name evidence="1" type="ORF">GGQ59_002569</name>
</gene>
<reference evidence="1 2" key="1">
    <citation type="submission" date="2020-08" db="EMBL/GenBank/DDBJ databases">
        <title>Genomic Encyclopedia of Type Strains, Phase IV (KMG-IV): sequencing the most valuable type-strain genomes for metagenomic binning, comparative biology and taxonomic classification.</title>
        <authorList>
            <person name="Goeker M."/>
        </authorList>
    </citation>
    <scope>NUCLEOTIDE SEQUENCE [LARGE SCALE GENOMIC DNA]</scope>
    <source>
        <strain evidence="1 2">DSM 102850</strain>
    </source>
</reference>
<evidence type="ECO:0000313" key="1">
    <source>
        <dbReference type="EMBL" id="MBB4660025.1"/>
    </source>
</evidence>
<dbReference type="GO" id="GO:0016491">
    <property type="term" value="F:oxidoreductase activity"/>
    <property type="evidence" value="ECO:0007669"/>
    <property type="project" value="TreeGrafter"/>
</dbReference>
<protein>
    <submittedName>
        <fullName evidence="1">NAD(P)-dependent dehydrogenase (Short-subunit alcohol dehydrogenase family)</fullName>
    </submittedName>
</protein>
<sequence length="244" mass="25177">MSGRFAEGARAAVFGASGGIGEAFVRALVQDDSVAEVHAFSRRPIPSVGKVTGLVCDPLNEDDLAGAAGGLRAGGPLDLVICAVGTLHGDGYAPEKAFGQLTPGAFEEVMRINALAPALVAKHTWPLLTEKRPSRLALLSARVGSIADNRLGGWHSYRASKAALNMLIRGLSIEVARKNENAVVVGLHPGTVDTPLSQPFQRGVPEGKLFTPDYAAGAMLDVLAALGPEASGGVFDYAGESVPA</sequence>
<dbReference type="PANTHER" id="PTHR43544:SF12">
    <property type="entry name" value="NAD(P)-BINDING ROSSMANN-FOLD SUPERFAMILY PROTEIN"/>
    <property type="match status" value="1"/>
</dbReference>
<proteinExistence type="predicted"/>
<dbReference type="AlphaFoldDB" id="A0A840I6T5"/>
<keyword evidence="2" id="KW-1185">Reference proteome</keyword>
<dbReference type="InterPro" id="IPR051468">
    <property type="entry name" value="Fungal_SecMetab_SDRs"/>
</dbReference>
<dbReference type="Pfam" id="PF00106">
    <property type="entry name" value="adh_short"/>
    <property type="match status" value="1"/>
</dbReference>
<dbReference type="GO" id="GO:0005737">
    <property type="term" value="C:cytoplasm"/>
    <property type="evidence" value="ECO:0007669"/>
    <property type="project" value="TreeGrafter"/>
</dbReference>
<name>A0A840I6T5_9PROT</name>
<dbReference type="EMBL" id="JACHOB010000006">
    <property type="protein sequence ID" value="MBB4660025.1"/>
    <property type="molecule type" value="Genomic_DNA"/>
</dbReference>
<evidence type="ECO:0000313" key="2">
    <source>
        <dbReference type="Proteomes" id="UP000563524"/>
    </source>
</evidence>
<dbReference type="InterPro" id="IPR002347">
    <property type="entry name" value="SDR_fam"/>
</dbReference>
<dbReference type="PRINTS" id="PR00081">
    <property type="entry name" value="GDHRDH"/>
</dbReference>
<dbReference type="Gene3D" id="3.40.50.720">
    <property type="entry name" value="NAD(P)-binding Rossmann-like Domain"/>
    <property type="match status" value="1"/>
</dbReference>
<comment type="caution">
    <text evidence="1">The sequence shown here is derived from an EMBL/GenBank/DDBJ whole genome shotgun (WGS) entry which is preliminary data.</text>
</comment>
<dbReference type="Proteomes" id="UP000563524">
    <property type="component" value="Unassembled WGS sequence"/>
</dbReference>